<comment type="caution">
    <text evidence="9">The sequence shown here is derived from an EMBL/GenBank/DDBJ whole genome shotgun (WGS) entry which is preliminary data.</text>
</comment>
<organism evidence="9 10">
    <name type="scientific">Pseudolycoriella hygida</name>
    <dbReference type="NCBI Taxonomy" id="35572"/>
    <lineage>
        <taxon>Eukaryota</taxon>
        <taxon>Metazoa</taxon>
        <taxon>Ecdysozoa</taxon>
        <taxon>Arthropoda</taxon>
        <taxon>Hexapoda</taxon>
        <taxon>Insecta</taxon>
        <taxon>Pterygota</taxon>
        <taxon>Neoptera</taxon>
        <taxon>Endopterygota</taxon>
        <taxon>Diptera</taxon>
        <taxon>Nematocera</taxon>
        <taxon>Sciaroidea</taxon>
        <taxon>Sciaridae</taxon>
        <taxon>Pseudolycoriella</taxon>
    </lineage>
</organism>
<evidence type="ECO:0000256" key="7">
    <source>
        <dbReference type="RuleBase" id="RU000304"/>
    </source>
</evidence>
<feature type="binding site" evidence="6">
    <location>
        <position position="51"/>
    </location>
    <ligand>
        <name>ATP</name>
        <dbReference type="ChEBI" id="CHEBI:30616"/>
    </ligand>
</feature>
<dbReference type="InterPro" id="IPR000719">
    <property type="entry name" value="Prot_kinase_dom"/>
</dbReference>
<dbReference type="EMBL" id="WJQU01000001">
    <property type="protein sequence ID" value="KAJ6646706.1"/>
    <property type="molecule type" value="Genomic_DNA"/>
</dbReference>
<evidence type="ECO:0000256" key="5">
    <source>
        <dbReference type="ARBA" id="ARBA00022840"/>
    </source>
</evidence>
<dbReference type="FunFam" id="1.10.510.10:FF:000658">
    <property type="entry name" value="Protein CBG12184"/>
    <property type="match status" value="1"/>
</dbReference>
<dbReference type="Proteomes" id="UP001151699">
    <property type="component" value="Chromosome A"/>
</dbReference>
<evidence type="ECO:0000256" key="2">
    <source>
        <dbReference type="ARBA" id="ARBA00022679"/>
    </source>
</evidence>
<dbReference type="GO" id="GO:0005737">
    <property type="term" value="C:cytoplasm"/>
    <property type="evidence" value="ECO:0007669"/>
    <property type="project" value="TreeGrafter"/>
</dbReference>
<keyword evidence="4 9" id="KW-0418">Kinase</keyword>
<dbReference type="GO" id="GO:0035556">
    <property type="term" value="P:intracellular signal transduction"/>
    <property type="evidence" value="ECO:0007669"/>
    <property type="project" value="TreeGrafter"/>
</dbReference>
<evidence type="ECO:0000256" key="4">
    <source>
        <dbReference type="ARBA" id="ARBA00022777"/>
    </source>
</evidence>
<dbReference type="InterPro" id="IPR011009">
    <property type="entry name" value="Kinase-like_dom_sf"/>
</dbReference>
<evidence type="ECO:0000256" key="3">
    <source>
        <dbReference type="ARBA" id="ARBA00022741"/>
    </source>
</evidence>
<evidence type="ECO:0000313" key="9">
    <source>
        <dbReference type="EMBL" id="KAJ6646706.1"/>
    </source>
</evidence>
<evidence type="ECO:0000256" key="6">
    <source>
        <dbReference type="PROSITE-ProRule" id="PRU10141"/>
    </source>
</evidence>
<keyword evidence="2" id="KW-0808">Transferase</keyword>
<dbReference type="GO" id="GO:0000226">
    <property type="term" value="P:microtubule cytoskeleton organization"/>
    <property type="evidence" value="ECO:0007669"/>
    <property type="project" value="TreeGrafter"/>
</dbReference>
<dbReference type="PANTHER" id="PTHR24346:SF82">
    <property type="entry name" value="KP78A-RELATED"/>
    <property type="match status" value="1"/>
</dbReference>
<feature type="non-terminal residue" evidence="9">
    <location>
        <position position="335"/>
    </location>
</feature>
<accession>A0A9Q0NAB8</accession>
<gene>
    <name evidence="9" type="primary">Tssk1b</name>
    <name evidence="9" type="ORF">Bhyg_01919</name>
</gene>
<dbReference type="PROSITE" id="PS00108">
    <property type="entry name" value="PROTEIN_KINASE_ST"/>
    <property type="match status" value="1"/>
</dbReference>
<keyword evidence="5 6" id="KW-0067">ATP-binding</keyword>
<dbReference type="SMART" id="SM00220">
    <property type="entry name" value="S_TKc"/>
    <property type="match status" value="1"/>
</dbReference>
<dbReference type="OrthoDB" id="541276at2759"/>
<reference evidence="9" key="1">
    <citation type="submission" date="2022-07" db="EMBL/GenBank/DDBJ databases">
        <authorList>
            <person name="Trinca V."/>
            <person name="Uliana J.V.C."/>
            <person name="Torres T.T."/>
            <person name="Ward R.J."/>
            <person name="Monesi N."/>
        </authorList>
    </citation>
    <scope>NUCLEOTIDE SEQUENCE</scope>
    <source>
        <strain evidence="9">HSMRA1968</strain>
        <tissue evidence="9">Whole embryos</tissue>
    </source>
</reference>
<dbReference type="Gene3D" id="1.10.510.10">
    <property type="entry name" value="Transferase(Phosphotransferase) domain 1"/>
    <property type="match status" value="1"/>
</dbReference>
<dbReference type="PROSITE" id="PS00107">
    <property type="entry name" value="PROTEIN_KINASE_ATP"/>
    <property type="match status" value="1"/>
</dbReference>
<dbReference type="GO" id="GO:0005524">
    <property type="term" value="F:ATP binding"/>
    <property type="evidence" value="ECO:0007669"/>
    <property type="project" value="UniProtKB-UniRule"/>
</dbReference>
<dbReference type="InterPro" id="IPR017441">
    <property type="entry name" value="Protein_kinase_ATP_BS"/>
</dbReference>
<feature type="non-terminal residue" evidence="9">
    <location>
        <position position="1"/>
    </location>
</feature>
<sequence length="335" mass="38523">ALDCFQLTSSEEDILNSKGYHISAKIGEGAYAKVYVSEYRRGGEITKLACKIIDVKKSSKAYVKKFLPRELDCLMKLKHPHIVHVHSIFRRNSKYYIFMRYAEKGDLMDYIVQFGAISEMQTRFWARQVALAVQYLHTLGIAHRDIKCENVLLTDNNNAKLTDFGFSRYILDSNSKQIYSETFCGSLLYTSPEILQGIPYEPTKADVWALGVLIFTMLNKCVPFDNSNVTLLYQTQVKRKYKFRERICGIVSMEVKKLVKLLLEPIPKKRLSINEVLEDDWYKMDARLIKLSDFEKAALDEAKRMDICKLPVLPMDSAVTDTSRKTNKPAEVIAP</sequence>
<evidence type="ECO:0000259" key="8">
    <source>
        <dbReference type="PROSITE" id="PS50011"/>
    </source>
</evidence>
<protein>
    <submittedName>
        <fullName evidence="9">Testis-specific serine/threonine-protein kinase 1</fullName>
    </submittedName>
</protein>
<dbReference type="AlphaFoldDB" id="A0A9Q0NAB8"/>
<dbReference type="InterPro" id="IPR008271">
    <property type="entry name" value="Ser/Thr_kinase_AS"/>
</dbReference>
<comment type="similarity">
    <text evidence="7">Belongs to the protein kinase superfamily.</text>
</comment>
<dbReference type="PROSITE" id="PS50011">
    <property type="entry name" value="PROTEIN_KINASE_DOM"/>
    <property type="match status" value="1"/>
</dbReference>
<feature type="domain" description="Protein kinase" evidence="8">
    <location>
        <begin position="20"/>
        <end position="282"/>
    </location>
</feature>
<dbReference type="PANTHER" id="PTHR24346">
    <property type="entry name" value="MAP/MICROTUBULE AFFINITY-REGULATING KINASE"/>
    <property type="match status" value="1"/>
</dbReference>
<keyword evidence="3 6" id="KW-0547">Nucleotide-binding</keyword>
<evidence type="ECO:0000256" key="1">
    <source>
        <dbReference type="ARBA" id="ARBA00022527"/>
    </source>
</evidence>
<dbReference type="Pfam" id="PF00069">
    <property type="entry name" value="Pkinase"/>
    <property type="match status" value="1"/>
</dbReference>
<keyword evidence="1 7" id="KW-0723">Serine/threonine-protein kinase</keyword>
<proteinExistence type="inferred from homology"/>
<evidence type="ECO:0000313" key="10">
    <source>
        <dbReference type="Proteomes" id="UP001151699"/>
    </source>
</evidence>
<name>A0A9Q0NAB8_9DIPT</name>
<keyword evidence="10" id="KW-1185">Reference proteome</keyword>
<dbReference type="SUPFAM" id="SSF56112">
    <property type="entry name" value="Protein kinase-like (PK-like)"/>
    <property type="match status" value="1"/>
</dbReference>
<dbReference type="GO" id="GO:0050321">
    <property type="term" value="F:tau-protein kinase activity"/>
    <property type="evidence" value="ECO:0007669"/>
    <property type="project" value="TreeGrafter"/>
</dbReference>